<protein>
    <submittedName>
        <fullName evidence="2">Uncharacterized protein</fullName>
    </submittedName>
</protein>
<name>A0AAW2R1C9_SESRA</name>
<evidence type="ECO:0000313" key="2">
    <source>
        <dbReference type="EMBL" id="KAL0373726.1"/>
    </source>
</evidence>
<dbReference type="EMBL" id="JACGWJ010000014">
    <property type="protein sequence ID" value="KAL0373726.1"/>
    <property type="molecule type" value="Genomic_DNA"/>
</dbReference>
<proteinExistence type="predicted"/>
<reference evidence="2" key="1">
    <citation type="submission" date="2020-06" db="EMBL/GenBank/DDBJ databases">
        <authorList>
            <person name="Li T."/>
            <person name="Hu X."/>
            <person name="Zhang T."/>
            <person name="Song X."/>
            <person name="Zhang H."/>
            <person name="Dai N."/>
            <person name="Sheng W."/>
            <person name="Hou X."/>
            <person name="Wei L."/>
        </authorList>
    </citation>
    <scope>NUCLEOTIDE SEQUENCE</scope>
    <source>
        <strain evidence="2">G02</strain>
        <tissue evidence="2">Leaf</tissue>
    </source>
</reference>
<evidence type="ECO:0000256" key="1">
    <source>
        <dbReference type="SAM" id="MobiDB-lite"/>
    </source>
</evidence>
<sequence length="71" mass="7240">MKTPNNALTKENIVEIAGSAQALQVVPETSLGPASGTVLLGPPKIADPLTEPPRLNTSSGTSLGVLPPRLL</sequence>
<organism evidence="2">
    <name type="scientific">Sesamum radiatum</name>
    <name type="common">Black benniseed</name>
    <dbReference type="NCBI Taxonomy" id="300843"/>
    <lineage>
        <taxon>Eukaryota</taxon>
        <taxon>Viridiplantae</taxon>
        <taxon>Streptophyta</taxon>
        <taxon>Embryophyta</taxon>
        <taxon>Tracheophyta</taxon>
        <taxon>Spermatophyta</taxon>
        <taxon>Magnoliopsida</taxon>
        <taxon>eudicotyledons</taxon>
        <taxon>Gunneridae</taxon>
        <taxon>Pentapetalae</taxon>
        <taxon>asterids</taxon>
        <taxon>lamiids</taxon>
        <taxon>Lamiales</taxon>
        <taxon>Pedaliaceae</taxon>
        <taxon>Sesamum</taxon>
    </lineage>
</organism>
<dbReference type="AlphaFoldDB" id="A0AAW2R1C9"/>
<feature type="region of interest" description="Disordered" evidence="1">
    <location>
        <begin position="37"/>
        <end position="71"/>
    </location>
</feature>
<reference evidence="2" key="2">
    <citation type="journal article" date="2024" name="Plant">
        <title>Genomic evolution and insights into agronomic trait innovations of Sesamum species.</title>
        <authorList>
            <person name="Miao H."/>
            <person name="Wang L."/>
            <person name="Qu L."/>
            <person name="Liu H."/>
            <person name="Sun Y."/>
            <person name="Le M."/>
            <person name="Wang Q."/>
            <person name="Wei S."/>
            <person name="Zheng Y."/>
            <person name="Lin W."/>
            <person name="Duan Y."/>
            <person name="Cao H."/>
            <person name="Xiong S."/>
            <person name="Wang X."/>
            <person name="Wei L."/>
            <person name="Li C."/>
            <person name="Ma Q."/>
            <person name="Ju M."/>
            <person name="Zhao R."/>
            <person name="Li G."/>
            <person name="Mu C."/>
            <person name="Tian Q."/>
            <person name="Mei H."/>
            <person name="Zhang T."/>
            <person name="Gao T."/>
            <person name="Zhang H."/>
        </authorList>
    </citation>
    <scope>NUCLEOTIDE SEQUENCE</scope>
    <source>
        <strain evidence="2">G02</strain>
    </source>
</reference>
<gene>
    <name evidence="2" type="ORF">Sradi_3288300</name>
</gene>
<accession>A0AAW2R1C9</accession>
<comment type="caution">
    <text evidence="2">The sequence shown here is derived from an EMBL/GenBank/DDBJ whole genome shotgun (WGS) entry which is preliminary data.</text>
</comment>